<dbReference type="SUPFAM" id="SSF46565">
    <property type="entry name" value="Chaperone J-domain"/>
    <property type="match status" value="1"/>
</dbReference>
<dbReference type="InterPro" id="IPR034254">
    <property type="entry name" value="DNAJC17_RRM"/>
</dbReference>
<dbReference type="InterPro" id="IPR000504">
    <property type="entry name" value="RRM_dom"/>
</dbReference>
<dbReference type="PANTHER" id="PTHR44313">
    <property type="entry name" value="DNAJ HOMOLOG SUBFAMILY C MEMBER 17"/>
    <property type="match status" value="1"/>
</dbReference>
<dbReference type="GO" id="GO:0003723">
    <property type="term" value="F:RNA binding"/>
    <property type="evidence" value="ECO:0007669"/>
    <property type="project" value="UniProtKB-UniRule"/>
</dbReference>
<dbReference type="PRINTS" id="PR00625">
    <property type="entry name" value="JDOMAIN"/>
</dbReference>
<protein>
    <recommendedName>
        <fullName evidence="7">DnaJ homolog subfamily C member 17</fullName>
    </recommendedName>
</protein>
<dbReference type="AlphaFoldDB" id="A0A4Z2BTL1"/>
<dbReference type="GO" id="GO:0005737">
    <property type="term" value="C:cytoplasm"/>
    <property type="evidence" value="ECO:0007669"/>
    <property type="project" value="UniProtKB-SubCell"/>
</dbReference>
<dbReference type="SMART" id="SM00271">
    <property type="entry name" value="DnaJ"/>
    <property type="match status" value="1"/>
</dbReference>
<comment type="function">
    <text evidence="6">May negatively affect PAX8-induced thyroglobulin/TG transcription.</text>
</comment>
<dbReference type="GO" id="GO:0005681">
    <property type="term" value="C:spliceosomal complex"/>
    <property type="evidence" value="ECO:0007669"/>
    <property type="project" value="TreeGrafter"/>
</dbReference>
<dbReference type="Proteomes" id="UP000516260">
    <property type="component" value="Chromosome 18"/>
</dbReference>
<dbReference type="InterPro" id="IPR052094">
    <property type="entry name" value="Pre-mRNA-splicing_ERAD"/>
</dbReference>
<dbReference type="Pfam" id="PF00076">
    <property type="entry name" value="RRM_1"/>
    <property type="match status" value="1"/>
</dbReference>
<evidence type="ECO:0000256" key="9">
    <source>
        <dbReference type="SAM" id="MobiDB-lite"/>
    </source>
</evidence>
<feature type="compositionally biased region" description="Polar residues" evidence="9">
    <location>
        <begin position="251"/>
        <end position="262"/>
    </location>
</feature>
<gene>
    <name evidence="12" type="ORF">fugu_016644</name>
</gene>
<dbReference type="Pfam" id="PF00226">
    <property type="entry name" value="DnaJ"/>
    <property type="match status" value="1"/>
</dbReference>
<feature type="domain" description="RRM" evidence="11">
    <location>
        <begin position="188"/>
        <end position="247"/>
    </location>
</feature>
<comment type="subcellular location">
    <subcellularLocation>
        <location evidence="2">Cytoplasm</location>
    </subcellularLocation>
    <subcellularLocation>
        <location evidence="1">Nucleus</location>
    </subcellularLocation>
</comment>
<accession>A0A4Z2BTL1</accession>
<evidence type="ECO:0000256" key="7">
    <source>
        <dbReference type="ARBA" id="ARBA00074360"/>
    </source>
</evidence>
<proteinExistence type="predicted"/>
<evidence type="ECO:0000256" key="6">
    <source>
        <dbReference type="ARBA" id="ARBA00053783"/>
    </source>
</evidence>
<dbReference type="PROSITE" id="PS50102">
    <property type="entry name" value="RRM"/>
    <property type="match status" value="1"/>
</dbReference>
<dbReference type="CDD" id="cd12429">
    <property type="entry name" value="RRM_DNAJC17"/>
    <property type="match status" value="1"/>
</dbReference>
<dbReference type="InterPro" id="IPR001623">
    <property type="entry name" value="DnaJ_domain"/>
</dbReference>
<name>A0A4Z2BTL1_9TELE</name>
<dbReference type="PROSITE" id="PS50076">
    <property type="entry name" value="DNAJ_2"/>
    <property type="match status" value="1"/>
</dbReference>
<keyword evidence="8" id="KW-0694">RNA-binding</keyword>
<evidence type="ECO:0000256" key="4">
    <source>
        <dbReference type="ARBA" id="ARBA00023186"/>
    </source>
</evidence>
<dbReference type="InterPro" id="IPR012677">
    <property type="entry name" value="Nucleotide-bd_a/b_plait_sf"/>
</dbReference>
<reference evidence="12 13" key="1">
    <citation type="submission" date="2019-04" db="EMBL/GenBank/DDBJ databases">
        <title>The sequence and de novo assembly of Takifugu bimaculatus genome using PacBio and Hi-C technologies.</title>
        <authorList>
            <person name="Xu P."/>
            <person name="Liu B."/>
            <person name="Zhou Z."/>
        </authorList>
    </citation>
    <scope>NUCLEOTIDE SEQUENCE [LARGE SCALE GENOMIC DNA]</scope>
    <source>
        <strain evidence="12">TB-2018</strain>
        <tissue evidence="12">Muscle</tissue>
    </source>
</reference>
<feature type="region of interest" description="Disordered" evidence="9">
    <location>
        <begin position="138"/>
        <end position="166"/>
    </location>
</feature>
<sequence>MSLKAKDILKMDIYGLLGIESTATPKEIKKAYRQKALECHPDKNPDNPKAAELFHQLSQALDVLTDAAAKAAYDKTCAAKKRAEERDRELDDKRKKFKKDLEARERQAEAQRQEELQATLREQEIARLREEGRMMVEEHNRKQTERWREAQKQAKAPGADRNSRGNVTPVLKLKWKCKKDSETNGGYSQDVLLKLLQKYGDVLTVLVSTKKKGLAIVEFATVKAAEMAVNYERGLSENPLKISWQDGKPEATSSQAQPGQFQSDREGSLINDKDYESLVLMRMRQAAERQKLTEQMQKEDEEDAEL</sequence>
<keyword evidence="5" id="KW-0539">Nucleus</keyword>
<feature type="domain" description="J" evidence="10">
    <location>
        <begin position="12"/>
        <end position="77"/>
    </location>
</feature>
<feature type="compositionally biased region" description="Basic and acidic residues" evidence="9">
    <location>
        <begin position="138"/>
        <end position="152"/>
    </location>
</feature>
<dbReference type="FunFam" id="1.10.287.110:FF:000059">
    <property type="entry name" value="dnaJ homolog subfamily C member 17"/>
    <property type="match status" value="1"/>
</dbReference>
<evidence type="ECO:0000256" key="8">
    <source>
        <dbReference type="PROSITE-ProRule" id="PRU00176"/>
    </source>
</evidence>
<keyword evidence="3" id="KW-0963">Cytoplasm</keyword>
<keyword evidence="4" id="KW-0143">Chaperone</keyword>
<dbReference type="Gene3D" id="1.10.287.110">
    <property type="entry name" value="DnaJ domain"/>
    <property type="match status" value="1"/>
</dbReference>
<evidence type="ECO:0000259" key="10">
    <source>
        <dbReference type="PROSITE" id="PS50076"/>
    </source>
</evidence>
<feature type="compositionally biased region" description="Basic and acidic residues" evidence="9">
    <location>
        <begin position="81"/>
        <end position="116"/>
    </location>
</feature>
<evidence type="ECO:0000256" key="3">
    <source>
        <dbReference type="ARBA" id="ARBA00022490"/>
    </source>
</evidence>
<evidence type="ECO:0000259" key="11">
    <source>
        <dbReference type="PROSITE" id="PS50102"/>
    </source>
</evidence>
<dbReference type="PANTHER" id="PTHR44313:SF1">
    <property type="entry name" value="DNAJ HOMOLOG SUBFAMILY C MEMBER 17"/>
    <property type="match status" value="1"/>
</dbReference>
<keyword evidence="13" id="KW-1185">Reference proteome</keyword>
<feature type="region of interest" description="Disordered" evidence="9">
    <location>
        <begin position="240"/>
        <end position="270"/>
    </location>
</feature>
<evidence type="ECO:0000256" key="1">
    <source>
        <dbReference type="ARBA" id="ARBA00004123"/>
    </source>
</evidence>
<dbReference type="EMBL" id="SWLE01000010">
    <property type="protein sequence ID" value="TNM95561.1"/>
    <property type="molecule type" value="Genomic_DNA"/>
</dbReference>
<organism evidence="12 13">
    <name type="scientific">Takifugu bimaculatus</name>
    <dbReference type="NCBI Taxonomy" id="433685"/>
    <lineage>
        <taxon>Eukaryota</taxon>
        <taxon>Metazoa</taxon>
        <taxon>Chordata</taxon>
        <taxon>Craniata</taxon>
        <taxon>Vertebrata</taxon>
        <taxon>Euteleostomi</taxon>
        <taxon>Actinopterygii</taxon>
        <taxon>Neopterygii</taxon>
        <taxon>Teleostei</taxon>
        <taxon>Neoteleostei</taxon>
        <taxon>Acanthomorphata</taxon>
        <taxon>Eupercaria</taxon>
        <taxon>Tetraodontiformes</taxon>
        <taxon>Tetradontoidea</taxon>
        <taxon>Tetraodontidae</taxon>
        <taxon>Takifugu</taxon>
    </lineage>
</organism>
<evidence type="ECO:0000313" key="12">
    <source>
        <dbReference type="EMBL" id="TNM95561.1"/>
    </source>
</evidence>
<dbReference type="CDD" id="cd06257">
    <property type="entry name" value="DnaJ"/>
    <property type="match status" value="1"/>
</dbReference>
<dbReference type="SUPFAM" id="SSF54928">
    <property type="entry name" value="RNA-binding domain, RBD"/>
    <property type="match status" value="1"/>
</dbReference>
<evidence type="ECO:0000256" key="5">
    <source>
        <dbReference type="ARBA" id="ARBA00023242"/>
    </source>
</evidence>
<dbReference type="InterPro" id="IPR035979">
    <property type="entry name" value="RBD_domain_sf"/>
</dbReference>
<dbReference type="InterPro" id="IPR036869">
    <property type="entry name" value="J_dom_sf"/>
</dbReference>
<dbReference type="Gene3D" id="3.30.70.330">
    <property type="match status" value="1"/>
</dbReference>
<dbReference type="GO" id="GO:0000390">
    <property type="term" value="P:spliceosomal complex disassembly"/>
    <property type="evidence" value="ECO:0007669"/>
    <property type="project" value="TreeGrafter"/>
</dbReference>
<comment type="caution">
    <text evidence="12">The sequence shown here is derived from an EMBL/GenBank/DDBJ whole genome shotgun (WGS) entry which is preliminary data.</text>
</comment>
<evidence type="ECO:0000313" key="13">
    <source>
        <dbReference type="Proteomes" id="UP000516260"/>
    </source>
</evidence>
<feature type="region of interest" description="Disordered" evidence="9">
    <location>
        <begin position="77"/>
        <end position="116"/>
    </location>
</feature>
<evidence type="ECO:0000256" key="2">
    <source>
        <dbReference type="ARBA" id="ARBA00004496"/>
    </source>
</evidence>